<dbReference type="PANTHER" id="PTHR44215">
    <property type="entry name" value="WD REPEAT-CONTAINING PROTEIN 75"/>
    <property type="match status" value="1"/>
</dbReference>
<dbReference type="AlphaFoldDB" id="R8BGS1"/>
<evidence type="ECO:0000256" key="1">
    <source>
        <dbReference type="ARBA" id="ARBA00004604"/>
    </source>
</evidence>
<dbReference type="GO" id="GO:0045943">
    <property type="term" value="P:positive regulation of transcription by RNA polymerase I"/>
    <property type="evidence" value="ECO:0007669"/>
    <property type="project" value="InterPro"/>
</dbReference>
<keyword evidence="7" id="KW-0539">Nucleus</keyword>
<dbReference type="GO" id="GO:0032040">
    <property type="term" value="C:small-subunit processome"/>
    <property type="evidence" value="ECO:0007669"/>
    <property type="project" value="InterPro"/>
</dbReference>
<evidence type="ECO:0000256" key="4">
    <source>
        <dbReference type="ARBA" id="ARBA00022574"/>
    </source>
</evidence>
<comment type="subcellular location">
    <subcellularLocation>
        <location evidence="1">Nucleus</location>
        <location evidence="1">Nucleolus</location>
    </subcellularLocation>
</comment>
<dbReference type="Proteomes" id="UP000014074">
    <property type="component" value="Unassembled WGS sequence"/>
</dbReference>
<reference evidence="10" key="1">
    <citation type="journal article" date="2013" name="Genome Announc.">
        <title>Draft genome sequence of the ascomycete Phaeoacremonium aleophilum strain UCR-PA7, a causal agent of the esca disease complex in grapevines.</title>
        <authorList>
            <person name="Blanco-Ulate B."/>
            <person name="Rolshausen P."/>
            <person name="Cantu D."/>
        </authorList>
    </citation>
    <scope>NUCLEOTIDE SEQUENCE [LARGE SCALE GENOMIC DNA]</scope>
    <source>
        <strain evidence="10">UCR-PA7</strain>
    </source>
</reference>
<accession>R8BGS1</accession>
<evidence type="ECO:0000313" key="9">
    <source>
        <dbReference type="EMBL" id="EON98540.1"/>
    </source>
</evidence>
<evidence type="ECO:0000259" key="8">
    <source>
        <dbReference type="Pfam" id="PF23769"/>
    </source>
</evidence>
<keyword evidence="3" id="KW-0698">rRNA processing</keyword>
<dbReference type="SUPFAM" id="SSF50969">
    <property type="entry name" value="YVTN repeat-like/Quinoprotein amine dehydrogenase"/>
    <property type="match status" value="1"/>
</dbReference>
<dbReference type="InterPro" id="IPR053826">
    <property type="entry name" value="WDR75"/>
</dbReference>
<dbReference type="GO" id="GO:0003723">
    <property type="term" value="F:RNA binding"/>
    <property type="evidence" value="ECO:0007669"/>
    <property type="project" value="InterPro"/>
</dbReference>
<feature type="domain" description="WD repeat-containing protein 75 second beta-propeller" evidence="8">
    <location>
        <begin position="117"/>
        <end position="322"/>
    </location>
</feature>
<evidence type="ECO:0000256" key="5">
    <source>
        <dbReference type="ARBA" id="ARBA00022737"/>
    </source>
</evidence>
<dbReference type="Gene3D" id="2.130.10.10">
    <property type="entry name" value="YVTN repeat-like/Quinoprotein amine dehydrogenase"/>
    <property type="match status" value="1"/>
</dbReference>
<dbReference type="EMBL" id="KB933210">
    <property type="protein sequence ID" value="EON98540.1"/>
    <property type="molecule type" value="Genomic_DNA"/>
</dbReference>
<evidence type="ECO:0000256" key="7">
    <source>
        <dbReference type="ARBA" id="ARBA00023242"/>
    </source>
</evidence>
<dbReference type="OrthoDB" id="4096at2759"/>
<dbReference type="HOGENOM" id="CLU_466916_0_0_1"/>
<dbReference type="RefSeq" id="XP_007916675.1">
    <property type="nucleotide sequence ID" value="XM_007918484.1"/>
</dbReference>
<keyword evidence="2" id="KW-0690">Ribosome biogenesis</keyword>
<evidence type="ECO:0000256" key="6">
    <source>
        <dbReference type="ARBA" id="ARBA00023163"/>
    </source>
</evidence>
<dbReference type="eggNOG" id="KOG1963">
    <property type="taxonomic scope" value="Eukaryota"/>
</dbReference>
<dbReference type="GO" id="GO:0006364">
    <property type="term" value="P:rRNA processing"/>
    <property type="evidence" value="ECO:0007669"/>
    <property type="project" value="UniProtKB-KW"/>
</dbReference>
<keyword evidence="4" id="KW-0853">WD repeat</keyword>
<dbReference type="PANTHER" id="PTHR44215:SF1">
    <property type="entry name" value="WD REPEAT-CONTAINING PROTEIN 75"/>
    <property type="match status" value="1"/>
</dbReference>
<dbReference type="KEGG" id="tmn:UCRPA7_5941"/>
<keyword evidence="10" id="KW-1185">Reference proteome</keyword>
<keyword evidence="6" id="KW-0804">Transcription</keyword>
<dbReference type="InterPro" id="IPR011044">
    <property type="entry name" value="Quino_amine_DH_bsu"/>
</dbReference>
<protein>
    <submittedName>
        <fullName evidence="9">Putative wd repeat-containing protein</fullName>
    </submittedName>
</protein>
<proteinExistence type="predicted"/>
<dbReference type="Pfam" id="PF23769">
    <property type="entry name" value="Beta-prop_WDR75_2nd"/>
    <property type="match status" value="1"/>
</dbReference>
<dbReference type="InterPro" id="IPR015943">
    <property type="entry name" value="WD40/YVTN_repeat-like_dom_sf"/>
</dbReference>
<sequence>MVLSTAEMKPTAYVSGIQSLVFGDMKSKDFMVRRAWEPIEEINTPCPAAIDPRDPSQLLVCVGNGQQASFSGAFPAVPMLQTFDLESFQSISKDPLTRTNAADETYTSSGIPIIEPRVTQIAFSVDGKWLATVDEWEPQPRDIGALADNSSITKEDLCRERRETYLKFWARAADGKSLELSTRINGPHFTHIAEDVFALAADPVSPRFASIGNDGMVRLWSPRSRQRDGLSMTGNRGEVLSTWSCERAISIGESTKAQDELQPLDGRATYARSGAVTFSEDGSIIFVAYGHYNEAVVYIIDADSGEIRSTLHDMFQGAVRDMRILGSCLIMLSDDLTVYDVVADELRYGVHLMGVPGPVSQMTHLAIDASSKRFAVAIPALHKSQGKLRKGAMSEVAVFDLEHGDPEFSKSFPHLITSLLPAAGSPGFILLDSAAQITSLGEETNSLPLAQPLADLHLNDESTTKPNGSTETALIVDGLDGEGSDDEEPDAMDIVDDDIDDDMDAAVIAPQRLTEIFDAAPAFAMPPIEDLFYRVAGLFSAPPPVV</sequence>
<evidence type="ECO:0000313" key="10">
    <source>
        <dbReference type="Proteomes" id="UP000014074"/>
    </source>
</evidence>
<keyword evidence="5" id="KW-0677">Repeat</keyword>
<evidence type="ECO:0000256" key="2">
    <source>
        <dbReference type="ARBA" id="ARBA00022517"/>
    </source>
</evidence>
<gene>
    <name evidence="9" type="ORF">UCRPA7_5941</name>
</gene>
<dbReference type="CDD" id="cd23952">
    <property type="entry name" value="Utp17_CTD"/>
    <property type="match status" value="1"/>
</dbReference>
<dbReference type="GO" id="GO:2000234">
    <property type="term" value="P:positive regulation of rRNA processing"/>
    <property type="evidence" value="ECO:0007669"/>
    <property type="project" value="TreeGrafter"/>
</dbReference>
<evidence type="ECO:0000256" key="3">
    <source>
        <dbReference type="ARBA" id="ARBA00022552"/>
    </source>
</evidence>
<organism evidence="9 10">
    <name type="scientific">Phaeoacremonium minimum (strain UCR-PA7)</name>
    <name type="common">Esca disease fungus</name>
    <name type="synonym">Togninia minima</name>
    <dbReference type="NCBI Taxonomy" id="1286976"/>
    <lineage>
        <taxon>Eukaryota</taxon>
        <taxon>Fungi</taxon>
        <taxon>Dikarya</taxon>
        <taxon>Ascomycota</taxon>
        <taxon>Pezizomycotina</taxon>
        <taxon>Sordariomycetes</taxon>
        <taxon>Sordariomycetidae</taxon>
        <taxon>Togniniales</taxon>
        <taxon>Togniniaceae</taxon>
        <taxon>Phaeoacremonium</taxon>
    </lineage>
</organism>
<dbReference type="InterPro" id="IPR057644">
    <property type="entry name" value="Beta-prop_WDR75_2nd"/>
</dbReference>
<dbReference type="GeneID" id="19326547"/>
<name>R8BGS1_PHAM7</name>